<dbReference type="Gene3D" id="2.180.10.10">
    <property type="entry name" value="RHS repeat-associated core"/>
    <property type="match status" value="1"/>
</dbReference>
<protein>
    <submittedName>
        <fullName evidence="3">RHS repeat protein</fullName>
    </submittedName>
</protein>
<sequence length="249" mass="28421">MDPQPPVKCRIHLYHCDHLGTPQALIDDAGHTAWRIQLDPRGNTLDEDNPLDVAQPIRMQGQHYDEESGLFYNRYRYYDPETGRYVTQDPIGLAGGLNPYTYPLSPVTDVDPLGLFPKEFIPGSDAAAFFILYHIEKSMTSRNLSGTDNFFHCTAFCRVSKSKWASDSAARNMGAVKEFRDYILGRIGLYGDKRKRSHEEMIEDNIKDLKANEYGLTCPADTNCADRCIKYINPQHYKTKEILKNKGYL</sequence>
<dbReference type="PANTHER" id="PTHR32305:SF15">
    <property type="entry name" value="PROTEIN RHSA-RELATED"/>
    <property type="match status" value="1"/>
</dbReference>
<evidence type="ECO:0000256" key="1">
    <source>
        <dbReference type="ARBA" id="ARBA00009455"/>
    </source>
</evidence>
<comment type="similarity">
    <text evidence="1">Belongs to the RHS family.</text>
</comment>
<dbReference type="EMBL" id="VYKJ01000010">
    <property type="protein sequence ID" value="KAA8997699.1"/>
    <property type="molecule type" value="Genomic_DNA"/>
</dbReference>
<dbReference type="Gene3D" id="1.10.132.110">
    <property type="entry name" value="Serum amyloid A protein"/>
    <property type="match status" value="1"/>
</dbReference>
<reference evidence="3 4" key="1">
    <citation type="submission" date="2019-09" db="EMBL/GenBank/DDBJ databases">
        <authorList>
            <person name="Li Y."/>
        </authorList>
    </citation>
    <scope>NUCLEOTIDE SEQUENCE [LARGE SCALE GENOMIC DNA]</scope>
    <source>
        <strain evidence="3 4">L3-3HA</strain>
    </source>
</reference>
<evidence type="ECO:0000259" key="2">
    <source>
        <dbReference type="Pfam" id="PF03527"/>
    </source>
</evidence>
<feature type="domain" description="RHS protein conserved region" evidence="2">
    <location>
        <begin position="11"/>
        <end position="47"/>
    </location>
</feature>
<keyword evidence="4" id="KW-1185">Reference proteome</keyword>
<dbReference type="NCBIfam" id="TIGR03696">
    <property type="entry name" value="Rhs_assc_core"/>
    <property type="match status" value="1"/>
</dbReference>
<organism evidence="3 4">
    <name type="scientific">Affinibrenneria salicis</name>
    <dbReference type="NCBI Taxonomy" id="2590031"/>
    <lineage>
        <taxon>Bacteria</taxon>
        <taxon>Pseudomonadati</taxon>
        <taxon>Pseudomonadota</taxon>
        <taxon>Gammaproteobacteria</taxon>
        <taxon>Enterobacterales</taxon>
        <taxon>Pectobacteriaceae</taxon>
        <taxon>Affinibrenneria</taxon>
    </lineage>
</organism>
<evidence type="ECO:0000313" key="4">
    <source>
        <dbReference type="Proteomes" id="UP000335415"/>
    </source>
</evidence>
<dbReference type="RefSeq" id="WP_150436398.1">
    <property type="nucleotide sequence ID" value="NZ_VYKJ01000010.1"/>
</dbReference>
<dbReference type="Proteomes" id="UP000335415">
    <property type="component" value="Unassembled WGS sequence"/>
</dbReference>
<dbReference type="PANTHER" id="PTHR32305">
    <property type="match status" value="1"/>
</dbReference>
<dbReference type="InterPro" id="IPR022385">
    <property type="entry name" value="Rhs_assc_core"/>
</dbReference>
<dbReference type="Pfam" id="PF03527">
    <property type="entry name" value="RHS"/>
    <property type="match status" value="1"/>
</dbReference>
<accession>A0A5J5FXL4</accession>
<dbReference type="InterPro" id="IPR050708">
    <property type="entry name" value="T6SS_VgrG/RHS"/>
</dbReference>
<comment type="caution">
    <text evidence="3">The sequence shown here is derived from an EMBL/GenBank/DDBJ whole genome shotgun (WGS) entry which is preliminary data.</text>
</comment>
<dbReference type="AlphaFoldDB" id="A0A5J5FXL4"/>
<dbReference type="OrthoDB" id="6043530at2"/>
<evidence type="ECO:0000313" key="3">
    <source>
        <dbReference type="EMBL" id="KAA8997699.1"/>
    </source>
</evidence>
<dbReference type="InterPro" id="IPR001826">
    <property type="entry name" value="RHS"/>
</dbReference>
<name>A0A5J5FXL4_9GAMM</name>
<proteinExistence type="inferred from homology"/>
<gene>
    <name evidence="3" type="ORF">FJU30_18235</name>
</gene>
<dbReference type="PRINTS" id="PR00394">
    <property type="entry name" value="RHSPROTEIN"/>
</dbReference>